<dbReference type="InterPro" id="IPR003386">
    <property type="entry name" value="LACT/PDAT_acylTrfase"/>
</dbReference>
<gene>
    <name evidence="1" type="ORF">Phou_064410</name>
</gene>
<dbReference type="SUPFAM" id="SSF53474">
    <property type="entry name" value="alpha/beta-Hydrolases"/>
    <property type="match status" value="1"/>
</dbReference>
<dbReference type="EMBL" id="BLPF01000002">
    <property type="protein sequence ID" value="GFJ82261.1"/>
    <property type="molecule type" value="Genomic_DNA"/>
</dbReference>
<dbReference type="PANTHER" id="PTHR11440">
    <property type="entry name" value="LECITHIN-CHOLESTEROL ACYLTRANSFERASE-RELATED"/>
    <property type="match status" value="1"/>
</dbReference>
<proteinExistence type="predicted"/>
<evidence type="ECO:0000313" key="2">
    <source>
        <dbReference type="Proteomes" id="UP000482800"/>
    </source>
</evidence>
<reference evidence="1 2" key="1">
    <citation type="submission" date="2020-03" db="EMBL/GenBank/DDBJ databases">
        <title>Whole genome shotgun sequence of Phytohabitans houttuyneae NBRC 108639.</title>
        <authorList>
            <person name="Komaki H."/>
            <person name="Tamura T."/>
        </authorList>
    </citation>
    <scope>NUCLEOTIDE SEQUENCE [LARGE SCALE GENOMIC DNA]</scope>
    <source>
        <strain evidence="1 2">NBRC 108639</strain>
    </source>
</reference>
<comment type="caution">
    <text evidence="1">The sequence shown here is derived from an EMBL/GenBank/DDBJ whole genome shotgun (WGS) entry which is preliminary data.</text>
</comment>
<dbReference type="GO" id="GO:0008374">
    <property type="term" value="F:O-acyltransferase activity"/>
    <property type="evidence" value="ECO:0007669"/>
    <property type="project" value="InterPro"/>
</dbReference>
<dbReference type="GO" id="GO:0006629">
    <property type="term" value="P:lipid metabolic process"/>
    <property type="evidence" value="ECO:0007669"/>
    <property type="project" value="InterPro"/>
</dbReference>
<dbReference type="Pfam" id="PF02450">
    <property type="entry name" value="LCAT"/>
    <property type="match status" value="1"/>
</dbReference>
<dbReference type="InterPro" id="IPR029058">
    <property type="entry name" value="AB_hydrolase_fold"/>
</dbReference>
<dbReference type="AlphaFoldDB" id="A0A6V8KIH1"/>
<dbReference type="Proteomes" id="UP000482800">
    <property type="component" value="Unassembled WGS sequence"/>
</dbReference>
<dbReference type="Gene3D" id="3.40.50.1820">
    <property type="entry name" value="alpha/beta hydrolase"/>
    <property type="match status" value="1"/>
</dbReference>
<evidence type="ECO:0000313" key="1">
    <source>
        <dbReference type="EMBL" id="GFJ82261.1"/>
    </source>
</evidence>
<evidence type="ECO:0008006" key="3">
    <source>
        <dbReference type="Google" id="ProtNLM"/>
    </source>
</evidence>
<keyword evidence="2" id="KW-1185">Reference proteome</keyword>
<name>A0A6V8KIH1_9ACTN</name>
<accession>A0A6V8KIH1</accession>
<dbReference type="RefSeq" id="WP_173062528.1">
    <property type="nucleotide sequence ID" value="NZ_BAABGO010000016.1"/>
</dbReference>
<protein>
    <recommendedName>
        <fullName evidence="3">Lecithin:cholesterol acyltransferase</fullName>
    </recommendedName>
</protein>
<organism evidence="1 2">
    <name type="scientific">Phytohabitans houttuyneae</name>
    <dbReference type="NCBI Taxonomy" id="1076126"/>
    <lineage>
        <taxon>Bacteria</taxon>
        <taxon>Bacillati</taxon>
        <taxon>Actinomycetota</taxon>
        <taxon>Actinomycetes</taxon>
        <taxon>Micromonosporales</taxon>
        <taxon>Micromonosporaceae</taxon>
    </lineage>
</organism>
<reference evidence="1 2" key="2">
    <citation type="submission" date="2020-03" db="EMBL/GenBank/DDBJ databases">
        <authorList>
            <person name="Ichikawa N."/>
            <person name="Kimura A."/>
            <person name="Kitahashi Y."/>
            <person name="Uohara A."/>
        </authorList>
    </citation>
    <scope>NUCLEOTIDE SEQUENCE [LARGE SCALE GENOMIC DNA]</scope>
    <source>
        <strain evidence="1 2">NBRC 108639</strain>
    </source>
</reference>
<sequence>MNRAPFDDVLVVLPGIMGSTLLDRDGREVWGQDAATLHGLLRGGTSRLALPAGIGDEHPGDGITPGVLMPGIYASVGVWTTSLGYRRLLDHLTRRYTLTPDNLVAFAYDWRLSNRYNGRRLKRVVEPVLARWREQPGRRDAKLVFLCHSMGGLVARWYTEREGGATHTRTLLTIGTPHRGAAKAIDRLVNGVRLKLGRFGIDLTEVARGLPALHQLLPSYACIEEGGALRTIAEAGGLPGVSAAALDDAARFHAQLDGSPDTARLHPLVGINQPTAASARITRGTAVLQRTMLTAEGIAVDRLGDGTVPRFAAYPKGFGDRFPALSWSAQTHGGLPGHRGVLDQIDGVLTGTGVEFRASGTAIGVEADPLVLAGEPLTVRAESTDPALLMDAQLIEPATGTPVARQVMRHLGAGRHEATFVGLPSGGYVVRVGALRHPDPLLDPVTAPTVVVDPSALGGSGAVQGA</sequence>